<accession>A0A5N6J5R5</accession>
<name>A0A5N6J5R5_9EURO</name>
<organism evidence="2 3">
    <name type="scientific">Aspergillus minisclerotigenes</name>
    <dbReference type="NCBI Taxonomy" id="656917"/>
    <lineage>
        <taxon>Eukaryota</taxon>
        <taxon>Fungi</taxon>
        <taxon>Dikarya</taxon>
        <taxon>Ascomycota</taxon>
        <taxon>Pezizomycotina</taxon>
        <taxon>Eurotiomycetes</taxon>
        <taxon>Eurotiomycetidae</taxon>
        <taxon>Eurotiales</taxon>
        <taxon>Aspergillaceae</taxon>
        <taxon>Aspergillus</taxon>
        <taxon>Aspergillus subgen. Circumdati</taxon>
    </lineage>
</organism>
<dbReference type="AlphaFoldDB" id="A0A5N6J5R5"/>
<feature type="region of interest" description="Disordered" evidence="1">
    <location>
        <begin position="12"/>
        <end position="35"/>
    </location>
</feature>
<sequence>MYGCMYVCMSGEGKESERGEKRERKRRKKESVSPSPRFTLQFQRFERFHCLMGEAKGTLRIRFAAQSGMVPAEAEMRRLVPDYLVIHLEASVILLRILLHSVDIRHSLYFYEDTPRVYLNQQVETRKVREGQPVLGRSLSRVRRGEFGLPKSRRLLQGIGRGS</sequence>
<dbReference type="EMBL" id="ML732794">
    <property type="protein sequence ID" value="KAB8273600.1"/>
    <property type="molecule type" value="Genomic_DNA"/>
</dbReference>
<evidence type="ECO:0000313" key="2">
    <source>
        <dbReference type="EMBL" id="KAB8273600.1"/>
    </source>
</evidence>
<dbReference type="Proteomes" id="UP000326289">
    <property type="component" value="Unassembled WGS sequence"/>
</dbReference>
<evidence type="ECO:0000313" key="3">
    <source>
        <dbReference type="Proteomes" id="UP000326289"/>
    </source>
</evidence>
<keyword evidence="3" id="KW-1185">Reference proteome</keyword>
<proteinExistence type="predicted"/>
<reference evidence="2 3" key="1">
    <citation type="submission" date="2019-04" db="EMBL/GenBank/DDBJ databases">
        <title>Fungal friends and foes A comparative genomics study of 23 Aspergillus species from section Flavi.</title>
        <authorList>
            <consortium name="DOE Joint Genome Institute"/>
            <person name="Kjaerbolling I."/>
            <person name="Vesth T.C."/>
            <person name="Frisvad J.C."/>
            <person name="Nybo J.L."/>
            <person name="Theobald S."/>
            <person name="Kildgaard S."/>
            <person name="Petersen T.I."/>
            <person name="Kuo A."/>
            <person name="Sato A."/>
            <person name="Lyhne E.K."/>
            <person name="Kogle M.E."/>
            <person name="Wiebenga A."/>
            <person name="Kun R.S."/>
            <person name="Lubbers R.J."/>
            <person name="Makela M.R."/>
            <person name="Barry K."/>
            <person name="Chovatia M."/>
            <person name="Clum A."/>
            <person name="Daum C."/>
            <person name="Haridas S."/>
            <person name="He G."/>
            <person name="LaButti K."/>
            <person name="Lipzen A."/>
            <person name="Mondo S."/>
            <person name="Pangilinan J."/>
            <person name="Riley R."/>
            <person name="Salamov A."/>
            <person name="Simmons B.A."/>
            <person name="Magnuson J.K."/>
            <person name="Henrissat B."/>
            <person name="Mortensen U.H."/>
            <person name="Larsen T.O."/>
            <person name="De vries R.P."/>
            <person name="Grigoriev I.V."/>
            <person name="Machida M."/>
            <person name="Baker S.E."/>
            <person name="Andersen M.R."/>
        </authorList>
    </citation>
    <scope>NUCLEOTIDE SEQUENCE [LARGE SCALE GENOMIC DNA]</scope>
    <source>
        <strain evidence="2 3">CBS 117635</strain>
    </source>
</reference>
<evidence type="ECO:0000256" key="1">
    <source>
        <dbReference type="SAM" id="MobiDB-lite"/>
    </source>
</evidence>
<feature type="compositionally biased region" description="Basic and acidic residues" evidence="1">
    <location>
        <begin position="12"/>
        <end position="22"/>
    </location>
</feature>
<gene>
    <name evidence="2" type="ORF">BDV30DRAFT_105928</name>
</gene>
<protein>
    <submittedName>
        <fullName evidence="2">Uncharacterized protein</fullName>
    </submittedName>
</protein>